<keyword evidence="2" id="KW-0472">Membrane</keyword>
<feature type="region of interest" description="Disordered" evidence="1">
    <location>
        <begin position="103"/>
        <end position="194"/>
    </location>
</feature>
<evidence type="ECO:0000256" key="1">
    <source>
        <dbReference type="SAM" id="MobiDB-lite"/>
    </source>
</evidence>
<accession>A0A3G3LZN6</accession>
<keyword evidence="2" id="KW-0812">Transmembrane</keyword>
<dbReference type="KEGG" id="vg:55007167"/>
<keyword evidence="4" id="KW-1185">Reference proteome</keyword>
<evidence type="ECO:0000313" key="4">
    <source>
        <dbReference type="Proteomes" id="UP000279037"/>
    </source>
</evidence>
<protein>
    <submittedName>
        <fullName evidence="3">Lysin B</fullName>
    </submittedName>
</protein>
<keyword evidence="2" id="KW-1133">Transmembrane helix</keyword>
<proteinExistence type="predicted"/>
<feature type="compositionally biased region" description="Low complexity" evidence="1">
    <location>
        <begin position="175"/>
        <end position="192"/>
    </location>
</feature>
<feature type="transmembrane region" description="Helical" evidence="2">
    <location>
        <begin position="33"/>
        <end position="55"/>
    </location>
</feature>
<dbReference type="Proteomes" id="UP000279037">
    <property type="component" value="Segment"/>
</dbReference>
<dbReference type="GeneID" id="55007167"/>
<name>A0A3G3LZN6_9CAUD</name>
<reference evidence="3 4" key="1">
    <citation type="submission" date="2018-10" db="EMBL/GenBank/DDBJ databases">
        <authorList>
            <person name="Garlena R.A."/>
            <person name="Russell D.A."/>
            <person name="Pope W.H."/>
            <person name="Jacobs-Sera D."/>
            <person name="Hatfull G.F."/>
        </authorList>
    </citation>
    <scope>NUCLEOTIDE SEQUENCE [LARGE SCALE GENOMIC DNA]</scope>
</reference>
<dbReference type="InterPro" id="IPR008160">
    <property type="entry name" value="Collagen"/>
</dbReference>
<evidence type="ECO:0000256" key="2">
    <source>
        <dbReference type="SAM" id="Phobius"/>
    </source>
</evidence>
<dbReference type="PANTHER" id="PTHR24637:SF421">
    <property type="entry name" value="CUTICLE COLLAGEN DPY-2"/>
    <property type="match status" value="1"/>
</dbReference>
<dbReference type="Pfam" id="PF01391">
    <property type="entry name" value="Collagen"/>
    <property type="match status" value="1"/>
</dbReference>
<organism evidence="3 4">
    <name type="scientific">Microbacterium phage Goodman</name>
    <dbReference type="NCBI Taxonomy" id="2484206"/>
    <lineage>
        <taxon>Viruses</taxon>
        <taxon>Duplodnaviria</taxon>
        <taxon>Heunggongvirae</taxon>
        <taxon>Uroviricota</taxon>
        <taxon>Caudoviricetes</taxon>
        <taxon>Goodmanvirus</taxon>
        <taxon>Goodmanvirus goodman</taxon>
    </lineage>
</organism>
<feature type="compositionally biased region" description="Low complexity" evidence="1">
    <location>
        <begin position="118"/>
        <end position="128"/>
    </location>
</feature>
<dbReference type="PANTHER" id="PTHR24637">
    <property type="entry name" value="COLLAGEN"/>
    <property type="match status" value="1"/>
</dbReference>
<gene>
    <name evidence="3" type="primary">30</name>
    <name evidence="3" type="ORF">PBI_GOODMAN_30</name>
</gene>
<evidence type="ECO:0000313" key="3">
    <source>
        <dbReference type="EMBL" id="AYQ99486.1"/>
    </source>
</evidence>
<dbReference type="RefSeq" id="YP_009815934.1">
    <property type="nucleotide sequence ID" value="NC_048101.1"/>
</dbReference>
<sequence>MNEQHNTETVSVVNASPGAIVVPPEPEEPRRQWVLYFAVVVALLAFLGVGTWFLVNVTGRNATLNQVVAAQNATISDQDDQIAELTDTAQNLYDQLLGLGATPEEARPADPVPGPVGPAGQQGIPGQKGLDGEDGAPGAPGVPGQNGEDGAPGAKGDPGESVTGPSGPAGPAGPPGADGAPGATGPAGPAGADGRGVVSVECVVTPELATAFRFTFTDATTQDILGSCIPAGGGE</sequence>
<dbReference type="EMBL" id="MK016495">
    <property type="protein sequence ID" value="AYQ99486.1"/>
    <property type="molecule type" value="Genomic_DNA"/>
</dbReference>